<dbReference type="InterPro" id="IPR002108">
    <property type="entry name" value="ADF-H"/>
</dbReference>
<dbReference type="GO" id="GO:0015629">
    <property type="term" value="C:actin cytoskeleton"/>
    <property type="evidence" value="ECO:0007669"/>
    <property type="project" value="InterPro"/>
</dbReference>
<name>A0A7D9E3W1_PARCT</name>
<dbReference type="InterPro" id="IPR029006">
    <property type="entry name" value="ADF-H/Gelsolin-like_dom_sf"/>
</dbReference>
<dbReference type="Proteomes" id="UP001152795">
    <property type="component" value="Unassembled WGS sequence"/>
</dbReference>
<gene>
    <name evidence="3" type="ORF">PACLA_8A037894</name>
</gene>
<dbReference type="SMART" id="SM00102">
    <property type="entry name" value="ADF"/>
    <property type="match status" value="1"/>
</dbReference>
<dbReference type="Pfam" id="PF00241">
    <property type="entry name" value="Cofilin_ADF"/>
    <property type="match status" value="1"/>
</dbReference>
<dbReference type="InterPro" id="IPR017904">
    <property type="entry name" value="ADF/Cofilin"/>
</dbReference>
<proteinExistence type="inferred from homology"/>
<accession>A0A7D9E3W1</accession>
<keyword evidence="4" id="KW-1185">Reference proteome</keyword>
<organism evidence="3 4">
    <name type="scientific">Paramuricea clavata</name>
    <name type="common">Red gorgonian</name>
    <name type="synonym">Violescent sea-whip</name>
    <dbReference type="NCBI Taxonomy" id="317549"/>
    <lineage>
        <taxon>Eukaryota</taxon>
        <taxon>Metazoa</taxon>
        <taxon>Cnidaria</taxon>
        <taxon>Anthozoa</taxon>
        <taxon>Octocorallia</taxon>
        <taxon>Malacalcyonacea</taxon>
        <taxon>Plexauridae</taxon>
        <taxon>Paramuricea</taxon>
    </lineage>
</organism>
<dbReference type="SUPFAM" id="SSF55753">
    <property type="entry name" value="Actin depolymerizing proteins"/>
    <property type="match status" value="1"/>
</dbReference>
<evidence type="ECO:0000313" key="4">
    <source>
        <dbReference type="Proteomes" id="UP001152795"/>
    </source>
</evidence>
<dbReference type="OrthoDB" id="5950607at2759"/>
<sequence length="132" mass="14845">MASSGIEVDPNFKEAYNKMKTKKTHQLLVAALSDDKKNVILKEDLCKELCSPEELRISFKELPKECLYAVYDFKEKNKLILIKWAPDTAPASKKMIYASTFATMKTCCEGAKTIEATELDDLSVESLENAKS</sequence>
<protein>
    <submittedName>
        <fullName evidence="3">Cofilin</fullName>
    </submittedName>
</protein>
<dbReference type="EMBL" id="CACRXK020003992">
    <property type="protein sequence ID" value="CAB4001056.1"/>
    <property type="molecule type" value="Genomic_DNA"/>
</dbReference>
<keyword evidence="2" id="KW-0009">Actin-binding</keyword>
<comment type="caution">
    <text evidence="3">The sequence shown here is derived from an EMBL/GenBank/DDBJ whole genome shotgun (WGS) entry which is preliminary data.</text>
</comment>
<dbReference type="PANTHER" id="PTHR11913">
    <property type="entry name" value="COFILIN-RELATED"/>
    <property type="match status" value="1"/>
</dbReference>
<reference evidence="3" key="1">
    <citation type="submission" date="2020-04" db="EMBL/GenBank/DDBJ databases">
        <authorList>
            <person name="Alioto T."/>
            <person name="Alioto T."/>
            <person name="Gomez Garrido J."/>
        </authorList>
    </citation>
    <scope>NUCLEOTIDE SEQUENCE</scope>
    <source>
        <strain evidence="3">A484AB</strain>
    </source>
</reference>
<dbReference type="PROSITE" id="PS51263">
    <property type="entry name" value="ADF_H"/>
    <property type="match status" value="1"/>
</dbReference>
<dbReference type="GO" id="GO:0003779">
    <property type="term" value="F:actin binding"/>
    <property type="evidence" value="ECO:0007669"/>
    <property type="project" value="UniProtKB-KW"/>
</dbReference>
<dbReference type="Gene3D" id="3.40.20.10">
    <property type="entry name" value="Severin"/>
    <property type="match status" value="1"/>
</dbReference>
<evidence type="ECO:0000313" key="3">
    <source>
        <dbReference type="EMBL" id="CAB4001056.1"/>
    </source>
</evidence>
<dbReference type="AlphaFoldDB" id="A0A7D9E3W1"/>
<evidence type="ECO:0000256" key="2">
    <source>
        <dbReference type="ARBA" id="ARBA00023203"/>
    </source>
</evidence>
<dbReference type="GO" id="GO:0030042">
    <property type="term" value="P:actin filament depolymerization"/>
    <property type="evidence" value="ECO:0007669"/>
    <property type="project" value="InterPro"/>
</dbReference>
<comment type="similarity">
    <text evidence="1">Belongs to the actin-binding proteins ADF family.</text>
</comment>
<evidence type="ECO:0000256" key="1">
    <source>
        <dbReference type="ARBA" id="ARBA00006844"/>
    </source>
</evidence>